<name>A0A4S4E2X3_CAMSN</name>
<evidence type="ECO:0008006" key="5">
    <source>
        <dbReference type="Google" id="ProtNLM"/>
    </source>
</evidence>
<dbReference type="InterPro" id="IPR008978">
    <property type="entry name" value="HSP20-like_chaperone"/>
</dbReference>
<evidence type="ECO:0000313" key="3">
    <source>
        <dbReference type="EMBL" id="THG10219.1"/>
    </source>
</evidence>
<protein>
    <recommendedName>
        <fullName evidence="5">SHSP domain-containing protein</fullName>
    </recommendedName>
</protein>
<comment type="caution">
    <text evidence="3">The sequence shown here is derived from an EMBL/GenBank/DDBJ whole genome shotgun (WGS) entry which is preliminary data.</text>
</comment>
<gene>
    <name evidence="3" type="ORF">TEA_003621</name>
</gene>
<dbReference type="SUPFAM" id="SSF49764">
    <property type="entry name" value="HSP20-like chaperones"/>
    <property type="match status" value="1"/>
</dbReference>
<feature type="region of interest" description="Disordered" evidence="1">
    <location>
        <begin position="19"/>
        <end position="46"/>
    </location>
</feature>
<evidence type="ECO:0000256" key="1">
    <source>
        <dbReference type="SAM" id="MobiDB-lite"/>
    </source>
</evidence>
<sequence length="288" mass="31989">MCLKEGLRERDWSTDTLLAKDNLGPQVGPPLAKTRETSCEERELSSSEDLELRKLVKGWGFGASGDQAQDNVDGEGREDEGPIPSFIGDLPNYYSKNGYSKEAHNLPLPANNNGNPNHHSSHALHTNPLWDLMLPPDDPFYILEETPLSFPKSIETLALARCDWKEIPISHVITLDVPGLTKEDIKITVEKNRVLRLVPESLVYKSGCIENGFNVDFKGIFSSSAVLSVFLATLIGFGGAMSGISILREFLKLWKRWRARSNHQQGSQEVTQLPESAHTPQTDTQPVT</sequence>
<feature type="region of interest" description="Disordered" evidence="1">
    <location>
        <begin position="265"/>
        <end position="288"/>
    </location>
</feature>
<accession>A0A4S4E2X3</accession>
<dbReference type="EMBL" id="SDRB02007967">
    <property type="protein sequence ID" value="THG10219.1"/>
    <property type="molecule type" value="Genomic_DNA"/>
</dbReference>
<dbReference type="Proteomes" id="UP000306102">
    <property type="component" value="Unassembled WGS sequence"/>
</dbReference>
<feature type="region of interest" description="Disordered" evidence="1">
    <location>
        <begin position="61"/>
        <end position="87"/>
    </location>
</feature>
<keyword evidence="2" id="KW-0472">Membrane</keyword>
<feature type="transmembrane region" description="Helical" evidence="2">
    <location>
        <begin position="225"/>
        <end position="247"/>
    </location>
</feature>
<reference evidence="3 4" key="1">
    <citation type="journal article" date="2018" name="Proc. Natl. Acad. Sci. U.S.A.">
        <title>Draft genome sequence of Camellia sinensis var. sinensis provides insights into the evolution of the tea genome and tea quality.</title>
        <authorList>
            <person name="Wei C."/>
            <person name="Yang H."/>
            <person name="Wang S."/>
            <person name="Zhao J."/>
            <person name="Liu C."/>
            <person name="Gao L."/>
            <person name="Xia E."/>
            <person name="Lu Y."/>
            <person name="Tai Y."/>
            <person name="She G."/>
            <person name="Sun J."/>
            <person name="Cao H."/>
            <person name="Tong W."/>
            <person name="Gao Q."/>
            <person name="Li Y."/>
            <person name="Deng W."/>
            <person name="Jiang X."/>
            <person name="Wang W."/>
            <person name="Chen Q."/>
            <person name="Zhang S."/>
            <person name="Li H."/>
            <person name="Wu J."/>
            <person name="Wang P."/>
            <person name="Li P."/>
            <person name="Shi C."/>
            <person name="Zheng F."/>
            <person name="Jian J."/>
            <person name="Huang B."/>
            <person name="Shan D."/>
            <person name="Shi M."/>
            <person name="Fang C."/>
            <person name="Yue Y."/>
            <person name="Li F."/>
            <person name="Li D."/>
            <person name="Wei S."/>
            <person name="Han B."/>
            <person name="Jiang C."/>
            <person name="Yin Y."/>
            <person name="Xia T."/>
            <person name="Zhang Z."/>
            <person name="Bennetzen J.L."/>
            <person name="Zhao S."/>
            <person name="Wan X."/>
        </authorList>
    </citation>
    <scope>NUCLEOTIDE SEQUENCE [LARGE SCALE GENOMIC DNA]</scope>
    <source>
        <strain evidence="4">cv. Shuchazao</strain>
        <tissue evidence="3">Leaf</tissue>
    </source>
</reference>
<keyword evidence="2" id="KW-1133">Transmembrane helix</keyword>
<evidence type="ECO:0000256" key="2">
    <source>
        <dbReference type="SAM" id="Phobius"/>
    </source>
</evidence>
<keyword evidence="2" id="KW-0812">Transmembrane</keyword>
<dbReference type="Gene3D" id="2.60.40.790">
    <property type="match status" value="1"/>
</dbReference>
<keyword evidence="4" id="KW-1185">Reference proteome</keyword>
<organism evidence="3 4">
    <name type="scientific">Camellia sinensis var. sinensis</name>
    <name type="common">China tea</name>
    <dbReference type="NCBI Taxonomy" id="542762"/>
    <lineage>
        <taxon>Eukaryota</taxon>
        <taxon>Viridiplantae</taxon>
        <taxon>Streptophyta</taxon>
        <taxon>Embryophyta</taxon>
        <taxon>Tracheophyta</taxon>
        <taxon>Spermatophyta</taxon>
        <taxon>Magnoliopsida</taxon>
        <taxon>eudicotyledons</taxon>
        <taxon>Gunneridae</taxon>
        <taxon>Pentapetalae</taxon>
        <taxon>asterids</taxon>
        <taxon>Ericales</taxon>
        <taxon>Theaceae</taxon>
        <taxon>Camellia</taxon>
    </lineage>
</organism>
<evidence type="ECO:0000313" key="4">
    <source>
        <dbReference type="Proteomes" id="UP000306102"/>
    </source>
</evidence>
<proteinExistence type="predicted"/>
<feature type="compositionally biased region" description="Basic and acidic residues" evidence="1">
    <location>
        <begin position="33"/>
        <end position="46"/>
    </location>
</feature>
<dbReference type="STRING" id="542762.A0A4S4E2X3"/>
<dbReference type="AlphaFoldDB" id="A0A4S4E2X3"/>